<dbReference type="Proteomes" id="UP000249130">
    <property type="component" value="Unassembled WGS sequence"/>
</dbReference>
<dbReference type="Gene3D" id="3.40.50.2300">
    <property type="match status" value="1"/>
</dbReference>
<dbReference type="PROSITE" id="PS50110">
    <property type="entry name" value="RESPONSE_REGULATORY"/>
    <property type="match status" value="1"/>
</dbReference>
<dbReference type="GO" id="GO:0000160">
    <property type="term" value="P:phosphorelay signal transduction system"/>
    <property type="evidence" value="ECO:0007669"/>
    <property type="project" value="InterPro"/>
</dbReference>
<feature type="domain" description="Response regulatory" evidence="5">
    <location>
        <begin position="1"/>
        <end position="93"/>
    </location>
</feature>
<gene>
    <name evidence="6" type="ORF">CH341_32065</name>
</gene>
<dbReference type="OrthoDB" id="9786548at2"/>
<accession>A0A327K3A6</accession>
<dbReference type="PANTHER" id="PTHR44591">
    <property type="entry name" value="STRESS RESPONSE REGULATOR PROTEIN 1"/>
    <property type="match status" value="1"/>
</dbReference>
<keyword evidence="2" id="KW-0805">Transcription regulation</keyword>
<reference evidence="6 7" key="1">
    <citation type="submission" date="2017-07" db="EMBL/GenBank/DDBJ databases">
        <title>Draft Genome Sequences of Select Purple Nonsulfur Bacteria.</title>
        <authorList>
            <person name="Lasarre B."/>
            <person name="Mckinlay J.B."/>
        </authorList>
    </citation>
    <scope>NUCLEOTIDE SEQUENCE [LARGE SCALE GENOMIC DNA]</scope>
    <source>
        <strain evidence="6 7">DSM 5909</strain>
    </source>
</reference>
<evidence type="ECO:0000313" key="6">
    <source>
        <dbReference type="EMBL" id="RAI32751.1"/>
    </source>
</evidence>
<evidence type="ECO:0000259" key="5">
    <source>
        <dbReference type="PROSITE" id="PS50110"/>
    </source>
</evidence>
<dbReference type="EMBL" id="NPEX01000771">
    <property type="protein sequence ID" value="RAI32751.1"/>
    <property type="molecule type" value="Genomic_DNA"/>
</dbReference>
<evidence type="ECO:0000256" key="2">
    <source>
        <dbReference type="ARBA" id="ARBA00023015"/>
    </source>
</evidence>
<feature type="non-terminal residue" evidence="6">
    <location>
        <position position="93"/>
    </location>
</feature>
<keyword evidence="7" id="KW-1185">Reference proteome</keyword>
<dbReference type="PANTHER" id="PTHR44591:SF3">
    <property type="entry name" value="RESPONSE REGULATORY DOMAIN-CONTAINING PROTEIN"/>
    <property type="match status" value="1"/>
</dbReference>
<evidence type="ECO:0000256" key="1">
    <source>
        <dbReference type="ARBA" id="ARBA00022553"/>
    </source>
</evidence>
<evidence type="ECO:0000256" key="3">
    <source>
        <dbReference type="ARBA" id="ARBA00023163"/>
    </source>
</evidence>
<comment type="caution">
    <text evidence="6">The sequence shown here is derived from an EMBL/GenBank/DDBJ whole genome shotgun (WGS) entry which is preliminary data.</text>
</comment>
<keyword evidence="3" id="KW-0804">Transcription</keyword>
<evidence type="ECO:0000313" key="7">
    <source>
        <dbReference type="Proteomes" id="UP000249130"/>
    </source>
</evidence>
<feature type="non-terminal residue" evidence="6">
    <location>
        <position position="1"/>
    </location>
</feature>
<dbReference type="SMART" id="SM00448">
    <property type="entry name" value="REC"/>
    <property type="match status" value="1"/>
</dbReference>
<organism evidence="6 7">
    <name type="scientific">Rhodoplanes roseus</name>
    <dbReference type="NCBI Taxonomy" id="29409"/>
    <lineage>
        <taxon>Bacteria</taxon>
        <taxon>Pseudomonadati</taxon>
        <taxon>Pseudomonadota</taxon>
        <taxon>Alphaproteobacteria</taxon>
        <taxon>Hyphomicrobiales</taxon>
        <taxon>Nitrobacteraceae</taxon>
        <taxon>Rhodoplanes</taxon>
    </lineage>
</organism>
<dbReference type="Pfam" id="PF00072">
    <property type="entry name" value="Response_reg"/>
    <property type="match status" value="1"/>
</dbReference>
<name>A0A327K3A6_9BRAD</name>
<dbReference type="InterPro" id="IPR050595">
    <property type="entry name" value="Bact_response_regulator"/>
</dbReference>
<dbReference type="SUPFAM" id="SSF52172">
    <property type="entry name" value="CheY-like"/>
    <property type="match status" value="1"/>
</dbReference>
<proteinExistence type="predicted"/>
<keyword evidence="1 4" id="KW-0597">Phosphoprotein</keyword>
<dbReference type="InterPro" id="IPR001789">
    <property type="entry name" value="Sig_transdc_resp-reg_receiver"/>
</dbReference>
<feature type="modified residue" description="4-aspartylphosphate" evidence="4">
    <location>
        <position position="50"/>
    </location>
</feature>
<protein>
    <recommendedName>
        <fullName evidence="5">Response regulatory domain-containing protein</fullName>
    </recommendedName>
</protein>
<evidence type="ECO:0000256" key="4">
    <source>
        <dbReference type="PROSITE-ProRule" id="PRU00169"/>
    </source>
</evidence>
<dbReference type="AlphaFoldDB" id="A0A327K3A6"/>
<dbReference type="InterPro" id="IPR011006">
    <property type="entry name" value="CheY-like_superfamily"/>
</dbReference>
<sequence length="93" mass="10171">ILYVDDEPDIREIASMSLELDSQLDVRTCSCGQEAIEAARAWQPDLILLDAMMPGMDGPQTLAALKEKADTSGISVVFITARTQTSEVEHFIS</sequence>